<feature type="transmembrane region" description="Helical" evidence="9">
    <location>
        <begin position="82"/>
        <end position="102"/>
    </location>
</feature>
<dbReference type="InterPro" id="IPR036640">
    <property type="entry name" value="ABC1_TM_sf"/>
</dbReference>
<dbReference type="EMBL" id="CASHTH010003793">
    <property type="protein sequence ID" value="CAI8049456.1"/>
    <property type="molecule type" value="Genomic_DNA"/>
</dbReference>
<feature type="domain" description="ABC transmembrane type-1" evidence="11">
    <location>
        <begin position="46"/>
        <end position="327"/>
    </location>
</feature>
<evidence type="ECO:0000256" key="4">
    <source>
        <dbReference type="ARBA" id="ARBA00022692"/>
    </source>
</evidence>
<evidence type="ECO:0000259" key="11">
    <source>
        <dbReference type="PROSITE" id="PS50929"/>
    </source>
</evidence>
<keyword evidence="7 9" id="KW-1133">Transmembrane helix</keyword>
<dbReference type="PANTHER" id="PTHR43394:SF1">
    <property type="entry name" value="ATP-BINDING CASSETTE SUB-FAMILY B MEMBER 10, MITOCHONDRIAL"/>
    <property type="match status" value="1"/>
</dbReference>
<keyword evidence="8 9" id="KW-0472">Membrane</keyword>
<sequence>MMMHGHAFSGRGRGEDVDGDTFGRVYDRRVILRLMPYVRPYRKTAIFAFIAMLVYTGSQLAIPFLLKLGIDDYIEQGDFRGLLAVGGIFIAVALGGLVANYFQQMFMARVGLGMLYDLRRAMFAHLQKLSLSYYDKTAVGRIMSRVQGDVWQLQELMTMVIMTAADLLSLTGIVVMLLIMNLKLGLITMVVLPILALTMAIWQPFAVKAFLRVRTAISIVNGALNENITGVRVVQSLNRQPRNLEMFDEKNTEHLNANLRAGKLSSSLLPAVDILTAVAIVLAIFFGSSMVSGNELEIGVLIAFIMYIQRFFDPIRNLTMQYTQLQRSMASGARIFELLDVEPDLVDNPDASRLPQLKGDVVLKDLSFSYSASEDIVRLDREAGSVNSRNGTANGASSVPDVLKHLSLHINPGETVAVVGPTGAGKTTLVSLISRFYDVPREKGAILVDGYDIRDVTRSSLAGQMSMVLQEPFLFSGTVRDNIKYNHPGASDEHMIEASEGGRRPRHHHATGRRVRHLPRGAGVELSLGQRQLLSFARAIVADPRILILDEATANIDSYTEMLIQQALQKLLQDRTAIVIAHRLSTIRGADKIVVLNQGEIVEVGTHASLMEQDGLYAHLYSMNYARDGGGC</sequence>
<feature type="transmembrane region" description="Helical" evidence="9">
    <location>
        <begin position="156"/>
        <end position="180"/>
    </location>
</feature>
<dbReference type="PROSITE" id="PS50893">
    <property type="entry name" value="ABC_TRANSPORTER_2"/>
    <property type="match status" value="1"/>
</dbReference>
<dbReference type="InterPro" id="IPR003439">
    <property type="entry name" value="ABC_transporter-like_ATP-bd"/>
</dbReference>
<dbReference type="GO" id="GO:0005886">
    <property type="term" value="C:plasma membrane"/>
    <property type="evidence" value="ECO:0007669"/>
    <property type="project" value="UniProtKB-SubCell"/>
</dbReference>
<evidence type="ECO:0000256" key="9">
    <source>
        <dbReference type="SAM" id="Phobius"/>
    </source>
</evidence>
<dbReference type="AlphaFoldDB" id="A0AA35TKW0"/>
<keyword evidence="13" id="KW-1185">Reference proteome</keyword>
<keyword evidence="2" id="KW-0813">Transport</keyword>
<feature type="transmembrane region" description="Helical" evidence="9">
    <location>
        <begin position="45"/>
        <end position="70"/>
    </location>
</feature>
<accession>A0AA35TKW0</accession>
<dbReference type="PANTHER" id="PTHR43394">
    <property type="entry name" value="ATP-DEPENDENT PERMEASE MDL1, MITOCHONDRIAL"/>
    <property type="match status" value="1"/>
</dbReference>
<keyword evidence="4 9" id="KW-0812">Transmembrane</keyword>
<evidence type="ECO:0000259" key="10">
    <source>
        <dbReference type="PROSITE" id="PS50893"/>
    </source>
</evidence>
<dbReference type="SUPFAM" id="SSF90123">
    <property type="entry name" value="ABC transporter transmembrane region"/>
    <property type="match status" value="1"/>
</dbReference>
<evidence type="ECO:0000256" key="6">
    <source>
        <dbReference type="ARBA" id="ARBA00022840"/>
    </source>
</evidence>
<dbReference type="GO" id="GO:0016887">
    <property type="term" value="F:ATP hydrolysis activity"/>
    <property type="evidence" value="ECO:0007669"/>
    <property type="project" value="InterPro"/>
</dbReference>
<organism evidence="12 13">
    <name type="scientific">Geodia barretti</name>
    <name type="common">Barrett's horny sponge</name>
    <dbReference type="NCBI Taxonomy" id="519541"/>
    <lineage>
        <taxon>Eukaryota</taxon>
        <taxon>Metazoa</taxon>
        <taxon>Porifera</taxon>
        <taxon>Demospongiae</taxon>
        <taxon>Heteroscleromorpha</taxon>
        <taxon>Tetractinellida</taxon>
        <taxon>Astrophorina</taxon>
        <taxon>Geodiidae</taxon>
        <taxon>Geodia</taxon>
    </lineage>
</organism>
<proteinExistence type="predicted"/>
<comment type="subcellular location">
    <subcellularLocation>
        <location evidence="1">Cell membrane</location>
        <topology evidence="1">Multi-pass membrane protein</topology>
    </subcellularLocation>
</comment>
<feature type="transmembrane region" description="Helical" evidence="9">
    <location>
        <begin position="268"/>
        <end position="290"/>
    </location>
</feature>
<gene>
    <name evidence="12" type="ORF">GBAR_LOCUS27225</name>
</gene>
<dbReference type="SUPFAM" id="SSF52540">
    <property type="entry name" value="P-loop containing nucleoside triphosphate hydrolases"/>
    <property type="match status" value="1"/>
</dbReference>
<evidence type="ECO:0000313" key="13">
    <source>
        <dbReference type="Proteomes" id="UP001174909"/>
    </source>
</evidence>
<evidence type="ECO:0000256" key="3">
    <source>
        <dbReference type="ARBA" id="ARBA00022475"/>
    </source>
</evidence>
<dbReference type="SMART" id="SM00382">
    <property type="entry name" value="AAA"/>
    <property type="match status" value="1"/>
</dbReference>
<evidence type="ECO:0000256" key="1">
    <source>
        <dbReference type="ARBA" id="ARBA00004651"/>
    </source>
</evidence>
<evidence type="ECO:0000256" key="7">
    <source>
        <dbReference type="ARBA" id="ARBA00022989"/>
    </source>
</evidence>
<feature type="transmembrane region" description="Helical" evidence="9">
    <location>
        <begin position="186"/>
        <end position="205"/>
    </location>
</feature>
<dbReference type="PROSITE" id="PS00211">
    <property type="entry name" value="ABC_TRANSPORTER_1"/>
    <property type="match status" value="1"/>
</dbReference>
<evidence type="ECO:0000256" key="5">
    <source>
        <dbReference type="ARBA" id="ARBA00022741"/>
    </source>
</evidence>
<dbReference type="Pfam" id="PF00005">
    <property type="entry name" value="ABC_tran"/>
    <property type="match status" value="1"/>
</dbReference>
<evidence type="ECO:0000256" key="2">
    <source>
        <dbReference type="ARBA" id="ARBA00022448"/>
    </source>
</evidence>
<dbReference type="Gene3D" id="1.20.1560.10">
    <property type="entry name" value="ABC transporter type 1, transmembrane domain"/>
    <property type="match status" value="1"/>
</dbReference>
<dbReference type="InterPro" id="IPR027417">
    <property type="entry name" value="P-loop_NTPase"/>
</dbReference>
<dbReference type="GO" id="GO:0015421">
    <property type="term" value="F:ABC-type oligopeptide transporter activity"/>
    <property type="evidence" value="ECO:0007669"/>
    <property type="project" value="TreeGrafter"/>
</dbReference>
<dbReference type="PROSITE" id="PS50929">
    <property type="entry name" value="ABC_TM1F"/>
    <property type="match status" value="1"/>
</dbReference>
<feature type="domain" description="ABC transporter" evidence="10">
    <location>
        <begin position="386"/>
        <end position="623"/>
    </location>
</feature>
<dbReference type="InterPro" id="IPR039421">
    <property type="entry name" value="Type_1_exporter"/>
</dbReference>
<keyword evidence="3" id="KW-1003">Cell membrane</keyword>
<comment type="caution">
    <text evidence="12">The sequence shown here is derived from an EMBL/GenBank/DDBJ whole genome shotgun (WGS) entry which is preliminary data.</text>
</comment>
<reference evidence="12" key="1">
    <citation type="submission" date="2023-03" db="EMBL/GenBank/DDBJ databases">
        <authorList>
            <person name="Steffen K."/>
            <person name="Cardenas P."/>
        </authorList>
    </citation>
    <scope>NUCLEOTIDE SEQUENCE</scope>
</reference>
<dbReference type="CDD" id="cd18545">
    <property type="entry name" value="ABC_6TM_YknV_like"/>
    <property type="match status" value="1"/>
</dbReference>
<dbReference type="Pfam" id="PF00664">
    <property type="entry name" value="ABC_membrane"/>
    <property type="match status" value="1"/>
</dbReference>
<dbReference type="Gene3D" id="3.40.50.300">
    <property type="entry name" value="P-loop containing nucleotide triphosphate hydrolases"/>
    <property type="match status" value="1"/>
</dbReference>
<dbReference type="InterPro" id="IPR011527">
    <property type="entry name" value="ABC1_TM_dom"/>
</dbReference>
<keyword evidence="6 12" id="KW-0067">ATP-binding</keyword>
<name>A0AA35TKW0_GEOBA</name>
<evidence type="ECO:0000256" key="8">
    <source>
        <dbReference type="ARBA" id="ARBA00023136"/>
    </source>
</evidence>
<dbReference type="Proteomes" id="UP001174909">
    <property type="component" value="Unassembled WGS sequence"/>
</dbReference>
<dbReference type="InterPro" id="IPR017871">
    <property type="entry name" value="ABC_transporter-like_CS"/>
</dbReference>
<evidence type="ECO:0000313" key="12">
    <source>
        <dbReference type="EMBL" id="CAI8049456.1"/>
    </source>
</evidence>
<dbReference type="GO" id="GO:0005524">
    <property type="term" value="F:ATP binding"/>
    <property type="evidence" value="ECO:0007669"/>
    <property type="project" value="UniProtKB-KW"/>
</dbReference>
<protein>
    <submittedName>
        <fullName evidence="12">Uncharacterized ABC transporter ATP-binding protein YknV</fullName>
    </submittedName>
</protein>
<keyword evidence="5" id="KW-0547">Nucleotide-binding</keyword>
<dbReference type="InterPro" id="IPR003593">
    <property type="entry name" value="AAA+_ATPase"/>
</dbReference>
<dbReference type="FunFam" id="3.40.50.300:FF:000221">
    <property type="entry name" value="Multidrug ABC transporter ATP-binding protein"/>
    <property type="match status" value="1"/>
</dbReference>